<protein>
    <recommendedName>
        <fullName evidence="4">WSC domain-containing protein</fullName>
    </recommendedName>
</protein>
<dbReference type="Proteomes" id="UP000799539">
    <property type="component" value="Unassembled WGS sequence"/>
</dbReference>
<dbReference type="EMBL" id="ML992667">
    <property type="protein sequence ID" value="KAF2215040.1"/>
    <property type="molecule type" value="Genomic_DNA"/>
</dbReference>
<feature type="chain" id="PRO_5025449164" description="WSC domain-containing protein" evidence="1">
    <location>
        <begin position="20"/>
        <end position="77"/>
    </location>
</feature>
<accession>A0A6A6FNW8</accession>
<keyword evidence="3" id="KW-1185">Reference proteome</keyword>
<feature type="signal peptide" evidence="1">
    <location>
        <begin position="1"/>
        <end position="19"/>
    </location>
</feature>
<evidence type="ECO:0000256" key="1">
    <source>
        <dbReference type="SAM" id="SignalP"/>
    </source>
</evidence>
<name>A0A6A6FNW8_9PEZI</name>
<proteinExistence type="predicted"/>
<evidence type="ECO:0000313" key="3">
    <source>
        <dbReference type="Proteomes" id="UP000799539"/>
    </source>
</evidence>
<sequence length="77" mass="8603">MHRPTILLLFTSFIYTATAYVQYHCGDDLTLTNWDNCGEIDTRLCSAHCFDKCPGYDHAYAANAILGTHVCDCYCGS</sequence>
<gene>
    <name evidence="2" type="ORF">CERZMDRAFT_120505</name>
</gene>
<keyword evidence="1" id="KW-0732">Signal</keyword>
<organism evidence="2 3">
    <name type="scientific">Cercospora zeae-maydis SCOH1-5</name>
    <dbReference type="NCBI Taxonomy" id="717836"/>
    <lineage>
        <taxon>Eukaryota</taxon>
        <taxon>Fungi</taxon>
        <taxon>Dikarya</taxon>
        <taxon>Ascomycota</taxon>
        <taxon>Pezizomycotina</taxon>
        <taxon>Dothideomycetes</taxon>
        <taxon>Dothideomycetidae</taxon>
        <taxon>Mycosphaerellales</taxon>
        <taxon>Mycosphaerellaceae</taxon>
        <taxon>Cercospora</taxon>
    </lineage>
</organism>
<evidence type="ECO:0008006" key="4">
    <source>
        <dbReference type="Google" id="ProtNLM"/>
    </source>
</evidence>
<reference evidence="2" key="1">
    <citation type="journal article" date="2020" name="Stud. Mycol.">
        <title>101 Dothideomycetes genomes: a test case for predicting lifestyles and emergence of pathogens.</title>
        <authorList>
            <person name="Haridas S."/>
            <person name="Albert R."/>
            <person name="Binder M."/>
            <person name="Bloem J."/>
            <person name="Labutti K."/>
            <person name="Salamov A."/>
            <person name="Andreopoulos B."/>
            <person name="Baker S."/>
            <person name="Barry K."/>
            <person name="Bills G."/>
            <person name="Bluhm B."/>
            <person name="Cannon C."/>
            <person name="Castanera R."/>
            <person name="Culley D."/>
            <person name="Daum C."/>
            <person name="Ezra D."/>
            <person name="Gonzalez J."/>
            <person name="Henrissat B."/>
            <person name="Kuo A."/>
            <person name="Liang C."/>
            <person name="Lipzen A."/>
            <person name="Lutzoni F."/>
            <person name="Magnuson J."/>
            <person name="Mondo S."/>
            <person name="Nolan M."/>
            <person name="Ohm R."/>
            <person name="Pangilinan J."/>
            <person name="Park H.-J."/>
            <person name="Ramirez L."/>
            <person name="Alfaro M."/>
            <person name="Sun H."/>
            <person name="Tritt A."/>
            <person name="Yoshinaga Y."/>
            <person name="Zwiers L.-H."/>
            <person name="Turgeon B."/>
            <person name="Goodwin S."/>
            <person name="Spatafora J."/>
            <person name="Crous P."/>
            <person name="Grigoriev I."/>
        </authorList>
    </citation>
    <scope>NUCLEOTIDE SEQUENCE</scope>
    <source>
        <strain evidence="2">SCOH1-5</strain>
    </source>
</reference>
<evidence type="ECO:0000313" key="2">
    <source>
        <dbReference type="EMBL" id="KAF2215040.1"/>
    </source>
</evidence>
<dbReference type="AlphaFoldDB" id="A0A6A6FNW8"/>